<dbReference type="FunFam" id="1.10.340.30:FF:000004">
    <property type="entry name" value="DNA-3-methyladenine glycosylase II"/>
    <property type="match status" value="1"/>
</dbReference>
<evidence type="ECO:0000256" key="3">
    <source>
        <dbReference type="ARBA" id="ARBA00012000"/>
    </source>
</evidence>
<evidence type="ECO:0000256" key="4">
    <source>
        <dbReference type="ARBA" id="ARBA00022763"/>
    </source>
</evidence>
<comment type="similarity">
    <text evidence="2">Belongs to the alkylbase DNA glycosidase AlkA family.</text>
</comment>
<dbReference type="RefSeq" id="WP_185904466.1">
    <property type="nucleotide sequence ID" value="NZ_JACMSE010000002.1"/>
</dbReference>
<comment type="caution">
    <text evidence="7">The sequence shown here is derived from an EMBL/GenBank/DDBJ whole genome shotgun (WGS) entry which is preliminary data.</text>
</comment>
<dbReference type="AlphaFoldDB" id="A0A842JCA4"/>
<gene>
    <name evidence="7" type="ORF">H7313_03860</name>
</gene>
<dbReference type="CDD" id="cd00056">
    <property type="entry name" value="ENDO3c"/>
    <property type="match status" value="1"/>
</dbReference>
<dbReference type="PANTHER" id="PTHR43003:SF5">
    <property type="entry name" value="DNA-3-METHYLADENINE GLYCOSYLASE"/>
    <property type="match status" value="1"/>
</dbReference>
<dbReference type="InterPro" id="IPR003265">
    <property type="entry name" value="HhH-GPD_domain"/>
</dbReference>
<dbReference type="SUPFAM" id="SSF48150">
    <property type="entry name" value="DNA-glycosylase"/>
    <property type="match status" value="1"/>
</dbReference>
<dbReference type="EC" id="3.2.2.21" evidence="3"/>
<evidence type="ECO:0000256" key="1">
    <source>
        <dbReference type="ARBA" id="ARBA00000086"/>
    </source>
</evidence>
<dbReference type="InterPro" id="IPR011257">
    <property type="entry name" value="DNA_glycosylase"/>
</dbReference>
<evidence type="ECO:0000256" key="5">
    <source>
        <dbReference type="ARBA" id="ARBA00023204"/>
    </source>
</evidence>
<dbReference type="Proteomes" id="UP000587396">
    <property type="component" value="Unassembled WGS sequence"/>
</dbReference>
<evidence type="ECO:0000259" key="6">
    <source>
        <dbReference type="SMART" id="SM00478"/>
    </source>
</evidence>
<dbReference type="GO" id="GO:0008725">
    <property type="term" value="F:DNA-3-methyladenine glycosylase activity"/>
    <property type="evidence" value="ECO:0007669"/>
    <property type="project" value="TreeGrafter"/>
</dbReference>
<dbReference type="GO" id="GO:0043916">
    <property type="term" value="F:DNA-7-methylguanine glycosylase activity"/>
    <property type="evidence" value="ECO:0007669"/>
    <property type="project" value="TreeGrafter"/>
</dbReference>
<reference evidence="7 8" key="1">
    <citation type="submission" date="2020-08" db="EMBL/GenBank/DDBJ databases">
        <authorList>
            <person name="Liu C."/>
            <person name="Sun Q."/>
        </authorList>
    </citation>
    <scope>NUCLEOTIDE SEQUENCE [LARGE SCALE GENOMIC DNA]</scope>
    <source>
        <strain evidence="7 8">N22</strain>
    </source>
</reference>
<keyword evidence="5" id="KW-0234">DNA repair</keyword>
<evidence type="ECO:0000256" key="2">
    <source>
        <dbReference type="ARBA" id="ARBA00010817"/>
    </source>
</evidence>
<accession>A0A842JCA4</accession>
<comment type="catalytic activity">
    <reaction evidence="1">
        <text>Hydrolysis of alkylated DNA, releasing 3-methyladenine, 3-methylguanine, 7-methylguanine and 7-methyladenine.</text>
        <dbReference type="EC" id="3.2.2.21"/>
    </reaction>
</comment>
<dbReference type="GO" id="GO:0006285">
    <property type="term" value="P:base-excision repair, AP site formation"/>
    <property type="evidence" value="ECO:0007669"/>
    <property type="project" value="TreeGrafter"/>
</dbReference>
<dbReference type="Pfam" id="PF00730">
    <property type="entry name" value="HhH-GPD"/>
    <property type="match status" value="1"/>
</dbReference>
<dbReference type="SMART" id="SM00478">
    <property type="entry name" value="ENDO3c"/>
    <property type="match status" value="1"/>
</dbReference>
<dbReference type="PANTHER" id="PTHR43003">
    <property type="entry name" value="DNA-3-METHYLADENINE GLYCOSYLASE"/>
    <property type="match status" value="1"/>
</dbReference>
<dbReference type="Gene3D" id="1.10.1670.40">
    <property type="match status" value="1"/>
</dbReference>
<dbReference type="GO" id="GO:0005737">
    <property type="term" value="C:cytoplasm"/>
    <property type="evidence" value="ECO:0007669"/>
    <property type="project" value="TreeGrafter"/>
</dbReference>
<dbReference type="Gene3D" id="1.10.340.30">
    <property type="entry name" value="Hypothetical protein, domain 2"/>
    <property type="match status" value="1"/>
</dbReference>
<dbReference type="GO" id="GO:0032131">
    <property type="term" value="F:alkylated DNA binding"/>
    <property type="evidence" value="ECO:0007669"/>
    <property type="project" value="TreeGrafter"/>
</dbReference>
<dbReference type="GO" id="GO:0006307">
    <property type="term" value="P:DNA alkylation repair"/>
    <property type="evidence" value="ECO:0007669"/>
    <property type="project" value="TreeGrafter"/>
</dbReference>
<dbReference type="InterPro" id="IPR051912">
    <property type="entry name" value="Alkylbase_DNA_Glycosylase/TA"/>
</dbReference>
<keyword evidence="8" id="KW-1185">Reference proteome</keyword>
<proteinExistence type="inferred from homology"/>
<dbReference type="GO" id="GO:0032993">
    <property type="term" value="C:protein-DNA complex"/>
    <property type="evidence" value="ECO:0007669"/>
    <property type="project" value="TreeGrafter"/>
</dbReference>
<name>A0A842JCA4_9ACTN</name>
<protein>
    <recommendedName>
        <fullName evidence="3">DNA-3-methyladenine glycosylase II</fullName>
        <ecNumber evidence="3">3.2.2.21</ecNumber>
    </recommendedName>
</protein>
<dbReference type="EMBL" id="JACMSE010000002">
    <property type="protein sequence ID" value="MBC2888486.1"/>
    <property type="molecule type" value="Genomic_DNA"/>
</dbReference>
<evidence type="ECO:0000313" key="8">
    <source>
        <dbReference type="Proteomes" id="UP000587396"/>
    </source>
</evidence>
<feature type="domain" description="HhH-GPD" evidence="6">
    <location>
        <begin position="51"/>
        <end position="205"/>
    </location>
</feature>
<organism evidence="7 8">
    <name type="scientific">Gordonibacter massiliensis</name>
    <name type="common">ex Traore et al. 2017</name>
    <dbReference type="NCBI Taxonomy" id="1841863"/>
    <lineage>
        <taxon>Bacteria</taxon>
        <taxon>Bacillati</taxon>
        <taxon>Actinomycetota</taxon>
        <taxon>Coriobacteriia</taxon>
        <taxon>Eggerthellales</taxon>
        <taxon>Eggerthellaceae</taxon>
        <taxon>Gordonibacter</taxon>
    </lineage>
</organism>
<keyword evidence="4" id="KW-0227">DNA damage</keyword>
<evidence type="ECO:0000313" key="7">
    <source>
        <dbReference type="EMBL" id="MBC2888486.1"/>
    </source>
</evidence>
<sequence>MGEPQYFPYDEQAIAHLKARDARLAEAIDIIGPVRREVTPDLFASLVNCIVGQQISTKAQVTIWKRMTDAFGDVTPEVIAACSDDELQRFGLSFRKVGYIKGSAERVLSGELDLEGLADLPDDEVCRRLSELPGIGVWTAEMLMTFSMQRPDIMSFGDLAIQRGLRMLHHHRRITPQLFAKYRRRYAPYGSVASLYLWEIAGGAVPGMRDWAPKNAKGSRSVRKKG</sequence>